<dbReference type="InterPro" id="IPR001202">
    <property type="entry name" value="WW_dom"/>
</dbReference>
<accession>A0A024FU54</accession>
<dbReference type="Proteomes" id="UP000053237">
    <property type="component" value="Unassembled WGS sequence"/>
</dbReference>
<evidence type="ECO:0000259" key="11">
    <source>
        <dbReference type="PROSITE" id="PS50020"/>
    </source>
</evidence>
<dbReference type="Pfam" id="PF00176">
    <property type="entry name" value="SNF2-rel_dom"/>
    <property type="match status" value="1"/>
</dbReference>
<dbReference type="Gene3D" id="2.20.70.10">
    <property type="match status" value="1"/>
</dbReference>
<dbReference type="InterPro" id="IPR001650">
    <property type="entry name" value="Helicase_C-like"/>
</dbReference>
<keyword evidence="16" id="KW-1185">Reference proteome</keyword>
<evidence type="ECO:0000259" key="14">
    <source>
        <dbReference type="PROSITE" id="PS51204"/>
    </source>
</evidence>
<feature type="compositionally biased region" description="Low complexity" evidence="10">
    <location>
        <begin position="1"/>
        <end position="10"/>
    </location>
</feature>
<keyword evidence="7" id="KW-0156">Chromatin regulator</keyword>
<keyword evidence="6" id="KW-0067">ATP-binding</keyword>
<evidence type="ECO:0000256" key="10">
    <source>
        <dbReference type="SAM" id="MobiDB-lite"/>
    </source>
</evidence>
<dbReference type="GO" id="GO:0006338">
    <property type="term" value="P:chromatin remodeling"/>
    <property type="evidence" value="ECO:0007669"/>
    <property type="project" value="TreeGrafter"/>
</dbReference>
<dbReference type="CDD" id="cd18793">
    <property type="entry name" value="SF2_C_SNF"/>
    <property type="match status" value="1"/>
</dbReference>
<dbReference type="Gene3D" id="2.160.20.10">
    <property type="entry name" value="Single-stranded right-handed beta-helix, Pectin lyase-like"/>
    <property type="match status" value="1"/>
</dbReference>
<feature type="compositionally biased region" description="Basic and acidic residues" evidence="10">
    <location>
        <begin position="1685"/>
        <end position="1701"/>
    </location>
</feature>
<comment type="similarity">
    <text evidence="2">Belongs to the SNF2/RAD54 helicase family. SWR1 subfamily.</text>
</comment>
<keyword evidence="5" id="KW-0347">Helicase</keyword>
<dbReference type="GO" id="GO:0042393">
    <property type="term" value="F:histone binding"/>
    <property type="evidence" value="ECO:0007669"/>
    <property type="project" value="TreeGrafter"/>
</dbReference>
<feature type="compositionally biased region" description="Basic residues" evidence="10">
    <location>
        <begin position="24"/>
        <end position="33"/>
    </location>
</feature>
<dbReference type="GO" id="GO:0000812">
    <property type="term" value="C:Swr1 complex"/>
    <property type="evidence" value="ECO:0007669"/>
    <property type="project" value="TreeGrafter"/>
</dbReference>
<dbReference type="InterPro" id="IPR001810">
    <property type="entry name" value="F-box_dom"/>
</dbReference>
<evidence type="ECO:0000256" key="3">
    <source>
        <dbReference type="ARBA" id="ARBA00022741"/>
    </source>
</evidence>
<dbReference type="Gene3D" id="3.40.50.10810">
    <property type="entry name" value="Tandem AAA-ATPase domain"/>
    <property type="match status" value="1"/>
</dbReference>
<evidence type="ECO:0000259" key="13">
    <source>
        <dbReference type="PROSITE" id="PS51194"/>
    </source>
</evidence>
<dbReference type="InterPro" id="IPR012334">
    <property type="entry name" value="Pectin_lyas_fold"/>
</dbReference>
<dbReference type="Pfam" id="PF12937">
    <property type="entry name" value="F-box-like"/>
    <property type="match status" value="1"/>
</dbReference>
<reference evidence="15 16" key="1">
    <citation type="submission" date="2012-05" db="EMBL/GenBank/DDBJ databases">
        <title>Recombination and specialization in a pathogen metapopulation.</title>
        <authorList>
            <person name="Gardiner A."/>
            <person name="Kemen E."/>
            <person name="Schultz-Larsen T."/>
            <person name="MacLean D."/>
            <person name="Van Oosterhout C."/>
            <person name="Jones J.D.G."/>
        </authorList>
    </citation>
    <scope>NUCLEOTIDE SEQUENCE [LARGE SCALE GENOMIC DNA]</scope>
    <source>
        <strain evidence="15 16">Ac Nc2</strain>
    </source>
</reference>
<dbReference type="PROSITE" id="PS51194">
    <property type="entry name" value="HELICASE_CTER"/>
    <property type="match status" value="1"/>
</dbReference>
<feature type="region of interest" description="Disordered" evidence="10">
    <location>
        <begin position="310"/>
        <end position="344"/>
    </location>
</feature>
<feature type="region of interest" description="Disordered" evidence="10">
    <location>
        <begin position="1"/>
        <end position="62"/>
    </location>
</feature>
<dbReference type="GO" id="GO:0005524">
    <property type="term" value="F:ATP binding"/>
    <property type="evidence" value="ECO:0007669"/>
    <property type="project" value="UniProtKB-KW"/>
</dbReference>
<dbReference type="InterPro" id="IPR049730">
    <property type="entry name" value="SNF2/RAD54-like_C"/>
</dbReference>
<protein>
    <submittedName>
        <fullName evidence="15">Uncharacterized protein</fullName>
    </submittedName>
</protein>
<feature type="compositionally biased region" description="Acidic residues" evidence="10">
    <location>
        <begin position="321"/>
        <end position="334"/>
    </location>
</feature>
<evidence type="ECO:0000313" key="16">
    <source>
        <dbReference type="Proteomes" id="UP000053237"/>
    </source>
</evidence>
<evidence type="ECO:0000256" key="9">
    <source>
        <dbReference type="ARBA" id="ARBA00023242"/>
    </source>
</evidence>
<dbReference type="SUPFAM" id="SSF51126">
    <property type="entry name" value="Pectin lyase-like"/>
    <property type="match status" value="1"/>
</dbReference>
<name>A0A024FU54_9STRA</name>
<dbReference type="SUPFAM" id="SSF52540">
    <property type="entry name" value="P-loop containing nucleoside triphosphate hydrolases"/>
    <property type="match status" value="2"/>
</dbReference>
<dbReference type="InterPro" id="IPR027417">
    <property type="entry name" value="P-loop_NTPase"/>
</dbReference>
<keyword evidence="3" id="KW-0547">Nucleotide-binding</keyword>
<dbReference type="GO" id="GO:0003677">
    <property type="term" value="F:DNA binding"/>
    <property type="evidence" value="ECO:0007669"/>
    <property type="project" value="UniProtKB-KW"/>
</dbReference>
<dbReference type="CDD" id="cd18003">
    <property type="entry name" value="DEXQc_SRCAP"/>
    <property type="match status" value="1"/>
</dbReference>
<dbReference type="PANTHER" id="PTHR45685">
    <property type="entry name" value="HELICASE SRCAP-RELATED"/>
    <property type="match status" value="1"/>
</dbReference>
<dbReference type="FunFam" id="3.40.50.10810:FF:000005">
    <property type="entry name" value="Photoperiod-independent early flowering 1"/>
    <property type="match status" value="1"/>
</dbReference>
<dbReference type="OrthoDB" id="5857104at2759"/>
<comment type="caution">
    <text evidence="15">The sequence shown here is derived from an EMBL/GenBank/DDBJ whole genome shotgun (WGS) entry which is preliminary data.</text>
</comment>
<dbReference type="InterPro" id="IPR038718">
    <property type="entry name" value="SNF2-like_sf"/>
</dbReference>
<dbReference type="EMBL" id="CAIX01000344">
    <property type="protein sequence ID" value="CCI10683.1"/>
    <property type="molecule type" value="Genomic_DNA"/>
</dbReference>
<dbReference type="Pfam" id="PF00271">
    <property type="entry name" value="Helicase_C"/>
    <property type="match status" value="1"/>
</dbReference>
<dbReference type="GO" id="GO:0016887">
    <property type="term" value="F:ATP hydrolysis activity"/>
    <property type="evidence" value="ECO:0007669"/>
    <property type="project" value="TreeGrafter"/>
</dbReference>
<evidence type="ECO:0000256" key="4">
    <source>
        <dbReference type="ARBA" id="ARBA00022801"/>
    </source>
</evidence>
<evidence type="ECO:0000313" key="15">
    <source>
        <dbReference type="EMBL" id="CCI10683.1"/>
    </source>
</evidence>
<feature type="region of interest" description="Disordered" evidence="10">
    <location>
        <begin position="1673"/>
        <end position="1701"/>
    </location>
</feature>
<sequence>MPHSATSKAPSDPKKSSKGLPNRRQSRRNKRKLSNASESTPIAEKSQIPSPESPKLASDTPIRIPLTSKTTLSTPQHPHRPLLSSIATETSSFTLQSPSKASVCDLQAHWTQRKAQILTRLNELTLGTCTTPSSAIHNDIHKPLTDSIAAKSPQCALTEQSHPQTTPGNRRLLGRKRLRFGENPLLERGQYHRDYLMQEMEWMAADFAQEQKWKGKTARTLSTSLLTFHRKRATQTARKEKIEMEAQRRVAGRIARDIKRFWSKIDKLVQFQHKVHADQIRKTVMDRQLKTLVQQTEQYASALAATFQERPSSNSTCSSASDDDNYVLDSDDEKESTWSSDEGEIDEKEQAFEVKMLQAESELPIDQLRAQLPETEPVNVWSNHSLERPFLLTTRLDLREYQVAGVAWLIRMCEKRINGILADEMGLGKTIQTITLLAHLACEHHLWGPHLIIVPTSCLVNWEMELKRWCPAFKILTYFGSAKRRKLLRQGWSKPNTFHVCVTSYQLVVQDAHCFKRKKWYYVILDEAHHIKNWKSLRWQTLLTLHSQRRLLLTGTPLQNHILELWALMHFLMPHLFASRKEFTYWFQQPLNVMVEGSDAKDVDNALVDQLHGIIRPFVLRRLKKDVAKQLPRKVEHVIPCKLSRRQQSLYEGFLAQSWTRNAMSHSNGNFLSLMNILMQLRKVCNHPNLFQARPIASPLDMPMMSIRFPSRCVGIVKMRHKWKMPYMSGNIVDKEIDEARELWTRRNHLFVEDLYVASTRKSVEMEWMERIVYAEDEDRNQRKRSVEAIYRHFHRLSLPPAFGYDQIRLVSMPNLISIAMQVHRARWNPKSEIDHWQRQSDVWRSLIVSPEERIQKVTESIGTFGVCVVPKARARVPMVQYFGKKHKGSLMRSERRRQWKETQSLHPIAKKLLQPYDEIFSRTQLNFPDKKLIQFDCGKLQQLDQLLRQLRRGKHRCLIFTQMTSMLNILEQFLNLHGHTYFRLDGSTRVEKRQMLMEKFNHDPSIFCFILSTRSGGLGINLTGADTVIFYDSDWNPAMDAQAQDRAHRIGQTREVHIYRLVTESTVEENILRKAQQKRNLETLVMTKGHFTTEFFSAANLRQLVHGKESNIEDVHAPSSDEVERFMATIEDEDDVVAMRDAKEQALEEEMEFQDESIDSDKNETHTEANVLIRVENALTRVHRYALAFRKAMTPMCLQTLENEMETQAHDRNCDIERMEQAKALRDSQLIAQGDLIAGIDDRKGIESYCELFKRKRSDVHFERRKRQMTGAAWELMRCKDTHHRFYYNSDTKQAVWDPPSILIEMEQWKHAQTYRYAGLPSHVMLGILRYLHAFPDRIQSVRLVCRWWNSAANNMQLNRRIHVTDAWQHEIASAPIGVTLIFASGVYELEEPLTITRPIRLIAAHDAHVEIVMRSPRAQLYWRANGGFLQGFHLTRRTEIDTTSVIPWQHLVSVSGRLVVMYCDFDNGLHGNACIGVWGPNTSPTRLCLLQNRIVKGSTGIFIAKSECQVIIRHNTICSNRRAGIVIMEGHAIIKQNKITCNGQFGIRLMYHAGNVIVEDNVFSFHRCKSLDVEKSARRYVVRWNVGITRDQDERIVEPLPHRHGRIRIWTVAVRPRAPVMNLCTPFSMMQTLLHARMGIPTGKHDMEYDRILIHLQNTCECDPIKIKRPRKASLPNQPQVEMELKKEPMLKEEERVHT</sequence>
<dbReference type="InterPro" id="IPR011050">
    <property type="entry name" value="Pectin_lyase_fold/virulence"/>
</dbReference>
<dbReference type="InParanoid" id="A0A024FU54"/>
<dbReference type="CDD" id="cd09917">
    <property type="entry name" value="F-box_SF"/>
    <property type="match status" value="1"/>
</dbReference>
<proteinExistence type="inferred from homology"/>
<dbReference type="Gene3D" id="3.40.50.300">
    <property type="entry name" value="P-loop containing nucleotide triphosphate hydrolases"/>
    <property type="match status" value="1"/>
</dbReference>
<evidence type="ECO:0000256" key="8">
    <source>
        <dbReference type="ARBA" id="ARBA00023125"/>
    </source>
</evidence>
<gene>
    <name evidence="15" type="ORF">BN9_112360</name>
</gene>
<dbReference type="SMART" id="SM00573">
    <property type="entry name" value="HSA"/>
    <property type="match status" value="1"/>
</dbReference>
<dbReference type="GO" id="GO:0004386">
    <property type="term" value="F:helicase activity"/>
    <property type="evidence" value="ECO:0007669"/>
    <property type="project" value="UniProtKB-KW"/>
</dbReference>
<dbReference type="Pfam" id="PF13229">
    <property type="entry name" value="Beta_helix"/>
    <property type="match status" value="1"/>
</dbReference>
<dbReference type="SUPFAM" id="SSF81383">
    <property type="entry name" value="F-box domain"/>
    <property type="match status" value="1"/>
</dbReference>
<feature type="domain" description="WW" evidence="11">
    <location>
        <begin position="1269"/>
        <end position="1303"/>
    </location>
</feature>
<dbReference type="Pfam" id="PF07529">
    <property type="entry name" value="HSA"/>
    <property type="match status" value="1"/>
</dbReference>
<feature type="domain" description="HSA" evidence="14">
    <location>
        <begin position="180"/>
        <end position="252"/>
    </location>
</feature>
<dbReference type="SMART" id="SM00490">
    <property type="entry name" value="HELICc"/>
    <property type="match status" value="1"/>
</dbReference>
<dbReference type="PANTHER" id="PTHR45685:SF1">
    <property type="entry name" value="HELICASE SRCAP"/>
    <property type="match status" value="1"/>
</dbReference>
<evidence type="ECO:0000256" key="1">
    <source>
        <dbReference type="ARBA" id="ARBA00004123"/>
    </source>
</evidence>
<dbReference type="STRING" id="65357.A0A024FU54"/>
<dbReference type="InterPro" id="IPR014012">
    <property type="entry name" value="HSA_dom"/>
</dbReference>
<feature type="domain" description="Helicase ATP-binding" evidence="12">
    <location>
        <begin position="410"/>
        <end position="575"/>
    </location>
</feature>
<dbReference type="Gene3D" id="1.20.120.850">
    <property type="entry name" value="SWI2/SNF2 ATPases, N-terminal domain"/>
    <property type="match status" value="1"/>
</dbReference>
<keyword evidence="9" id="KW-0539">Nucleus</keyword>
<dbReference type="PROSITE" id="PS51192">
    <property type="entry name" value="HELICASE_ATP_BIND_1"/>
    <property type="match status" value="1"/>
</dbReference>
<comment type="subcellular location">
    <subcellularLocation>
        <location evidence="1">Nucleus</location>
    </subcellularLocation>
</comment>
<keyword evidence="4" id="KW-0378">Hydrolase</keyword>
<keyword evidence="8" id="KW-0238">DNA-binding</keyword>
<feature type="domain" description="Helicase C-terminal" evidence="13">
    <location>
        <begin position="943"/>
        <end position="1093"/>
    </location>
</feature>
<dbReference type="InterPro" id="IPR014001">
    <property type="entry name" value="Helicase_ATP-bd"/>
</dbReference>
<dbReference type="InterPro" id="IPR000330">
    <property type="entry name" value="SNF2_N"/>
</dbReference>
<organism evidence="15 16">
    <name type="scientific">Albugo candida</name>
    <dbReference type="NCBI Taxonomy" id="65357"/>
    <lineage>
        <taxon>Eukaryota</taxon>
        <taxon>Sar</taxon>
        <taxon>Stramenopiles</taxon>
        <taxon>Oomycota</taxon>
        <taxon>Peronosporomycetes</taxon>
        <taxon>Albuginales</taxon>
        <taxon>Albuginaceae</taxon>
        <taxon>Albugo</taxon>
    </lineage>
</organism>
<dbReference type="SMART" id="SM00487">
    <property type="entry name" value="DEXDc"/>
    <property type="match status" value="1"/>
</dbReference>
<evidence type="ECO:0000256" key="6">
    <source>
        <dbReference type="ARBA" id="ARBA00022840"/>
    </source>
</evidence>
<evidence type="ECO:0000259" key="12">
    <source>
        <dbReference type="PROSITE" id="PS51192"/>
    </source>
</evidence>
<dbReference type="PROSITE" id="PS51204">
    <property type="entry name" value="HSA"/>
    <property type="match status" value="1"/>
</dbReference>
<evidence type="ECO:0000256" key="2">
    <source>
        <dbReference type="ARBA" id="ARBA00009220"/>
    </source>
</evidence>
<dbReference type="PROSITE" id="PS50020">
    <property type="entry name" value="WW_DOMAIN_2"/>
    <property type="match status" value="1"/>
</dbReference>
<dbReference type="InterPro" id="IPR039448">
    <property type="entry name" value="Beta_helix"/>
</dbReference>
<dbReference type="InterPro" id="IPR050520">
    <property type="entry name" value="INO80/SWR1_helicase"/>
</dbReference>
<evidence type="ECO:0000256" key="5">
    <source>
        <dbReference type="ARBA" id="ARBA00022806"/>
    </source>
</evidence>
<evidence type="ECO:0000256" key="7">
    <source>
        <dbReference type="ARBA" id="ARBA00022853"/>
    </source>
</evidence>
<dbReference type="InterPro" id="IPR036047">
    <property type="entry name" value="F-box-like_dom_sf"/>
</dbReference>